<reference evidence="1" key="1">
    <citation type="submission" date="2020-05" db="UniProtKB">
        <authorList>
            <consortium name="EnsemblMetazoa"/>
        </authorList>
    </citation>
    <scope>IDENTIFICATION</scope>
    <source>
        <strain evidence="1">BB02</strain>
    </source>
</reference>
<evidence type="ECO:0000313" key="1">
    <source>
        <dbReference type="EnsemblMetazoa" id="BGLB024161-PA"/>
    </source>
</evidence>
<name>A0A2C9KVU9_BIOGL</name>
<dbReference type="AlphaFoldDB" id="A0A2C9KVU9"/>
<dbReference type="KEGG" id="bgt:106050316"/>
<organism evidence="1 2">
    <name type="scientific">Biomphalaria glabrata</name>
    <name type="common">Bloodfluke planorb</name>
    <name type="synonym">Freshwater snail</name>
    <dbReference type="NCBI Taxonomy" id="6526"/>
    <lineage>
        <taxon>Eukaryota</taxon>
        <taxon>Metazoa</taxon>
        <taxon>Spiralia</taxon>
        <taxon>Lophotrochozoa</taxon>
        <taxon>Mollusca</taxon>
        <taxon>Gastropoda</taxon>
        <taxon>Heterobranchia</taxon>
        <taxon>Euthyneura</taxon>
        <taxon>Panpulmonata</taxon>
        <taxon>Hygrophila</taxon>
        <taxon>Lymnaeoidea</taxon>
        <taxon>Planorbidae</taxon>
        <taxon>Biomphalaria</taxon>
    </lineage>
</organism>
<accession>A0A2C9KVU9</accession>
<dbReference type="EnsemblMetazoa" id="BGLB024161-RA">
    <property type="protein sequence ID" value="BGLB024161-PA"/>
    <property type="gene ID" value="BGLB024161"/>
</dbReference>
<gene>
    <name evidence="1" type="primary">106050316</name>
</gene>
<dbReference type="STRING" id="6526.A0A2C9KVU9"/>
<sequence>MDVPVIPSEAIKSSSRHLTASQPSGVYPAQSKHLHNYLASEALPSYPGTASAPVLGQNVTENHWNPKADGSIAMMPLSSQLPFRTSLDLELDLQAFHTKLSHLNDEITRLKELKRTLEETKSKGEGDLPDWLSENEKFHRLLAMAEKMVFPEGAKKEYISRQDKRAEQLIRKVTKDVQRMRQGTQQSRTFNFR</sequence>
<proteinExistence type="predicted"/>
<protein>
    <submittedName>
        <fullName evidence="1">Uncharacterized protein</fullName>
    </submittedName>
</protein>
<dbReference type="Proteomes" id="UP000076420">
    <property type="component" value="Unassembled WGS sequence"/>
</dbReference>
<evidence type="ECO:0000313" key="2">
    <source>
        <dbReference type="Proteomes" id="UP000076420"/>
    </source>
</evidence>
<dbReference type="VEuPathDB" id="VectorBase:BGLAX_048939"/>
<dbReference type="VEuPathDB" id="VectorBase:BGLB024161"/>